<dbReference type="OrthoDB" id="10640849at2759"/>
<organism evidence="2 3">
    <name type="scientific">Phialocephala subalpina</name>
    <dbReference type="NCBI Taxonomy" id="576137"/>
    <lineage>
        <taxon>Eukaryota</taxon>
        <taxon>Fungi</taxon>
        <taxon>Dikarya</taxon>
        <taxon>Ascomycota</taxon>
        <taxon>Pezizomycotina</taxon>
        <taxon>Leotiomycetes</taxon>
        <taxon>Helotiales</taxon>
        <taxon>Mollisiaceae</taxon>
        <taxon>Phialocephala</taxon>
        <taxon>Phialocephala fortinii species complex</taxon>
    </lineage>
</organism>
<evidence type="ECO:0000256" key="1">
    <source>
        <dbReference type="SAM" id="MobiDB-lite"/>
    </source>
</evidence>
<accession>A0A1L7X1H6</accession>
<protein>
    <submittedName>
        <fullName evidence="2">Uncharacterized protein</fullName>
    </submittedName>
</protein>
<feature type="compositionally biased region" description="Low complexity" evidence="1">
    <location>
        <begin position="496"/>
        <end position="508"/>
    </location>
</feature>
<feature type="region of interest" description="Disordered" evidence="1">
    <location>
        <begin position="1"/>
        <end position="53"/>
    </location>
</feature>
<evidence type="ECO:0000313" key="3">
    <source>
        <dbReference type="Proteomes" id="UP000184330"/>
    </source>
</evidence>
<reference evidence="2 3" key="1">
    <citation type="submission" date="2016-03" db="EMBL/GenBank/DDBJ databases">
        <authorList>
            <person name="Ploux O."/>
        </authorList>
    </citation>
    <scope>NUCLEOTIDE SEQUENCE [LARGE SCALE GENOMIC DNA]</scope>
    <source>
        <strain evidence="2 3">UAMH 11012</strain>
    </source>
</reference>
<proteinExistence type="predicted"/>
<dbReference type="EMBL" id="FJOG01000012">
    <property type="protein sequence ID" value="CZR58886.1"/>
    <property type="molecule type" value="Genomic_DNA"/>
</dbReference>
<feature type="region of interest" description="Disordered" evidence="1">
    <location>
        <begin position="792"/>
        <end position="853"/>
    </location>
</feature>
<evidence type="ECO:0000313" key="2">
    <source>
        <dbReference type="EMBL" id="CZR58886.1"/>
    </source>
</evidence>
<feature type="compositionally biased region" description="Polar residues" evidence="1">
    <location>
        <begin position="837"/>
        <end position="849"/>
    </location>
</feature>
<gene>
    <name evidence="2" type="ORF">PAC_08778</name>
</gene>
<sequence>MRSYERRAKHENIVLKPPTSSKNNKKKDKAITKSEINCATPKHGGKATTNPELTESHEELDDLLLYHHTIPEETGTAANLDTTSDHPSKRAGFQTALRCWMMKKLAEQLFPQWFQYQALIKHFDSIIPYLKRLEESCSSHFVQLKKNPRARRSPWMTKQFEKLEKAKEQLPAMFKQVGKLEAEQETRVCDIVEVLARANDWTAEGVERWNRILVGMVPAPLSLEMDWENDEEVTARDGVAPAVIETEHDATELATEINFLEQCFILEATLSGALGSRLEDFGVYMGLEDGELRGWVGHTHTSKYLAKIRPDLEHCAVKAKGFVVGVLVREFSQLMISRPHAGSRQDFHQNGGHKTPTDNKKIWNPNTEDLPGLVSTSQEYPCSCSSVGCRGDECQAPAERCPRSLSRCQRYGSSGHVDNECFGSTIEQNIQFDKPCPRCHRYGHEYLKCWVAFPSKRPDWMKARSIYSKPLSYLQLHYPCVRRYNEESALQSDGHSSSPTSSLLPAPSITGFNHTKPLSKSEVESLEKKPIDNKHSTLTITKSRMLSIVKGESKGQDPEDRSIDWRVLDLAVKHFPELKELRDLYGKIIDIEGRRMELLLEEGPVVEEYSDEMEHEVELTEILIGNISRFQHRRISDAEKIKAFIRDALATIDDIEEGSRLAKAEIEAAMIRNGVMLPPISKAMDWERDTNVGDTEKMDEDLVQIVNFMQGEIKELRDRLNYHAVLHGLVQKWKLDFAINAELRGQELSTFLYASEQDQEMRLSRLVLPKAREIMNEYLWKTIEPEHNEKAVGLGISPGQKEKEKEENSSLFDDDEGRNSIESWDTDEINDIFHGTDTPSSSEKQNSNSDPDELRCVQSVGIATGSDILHPSAGNATGVTDMAIVTRNARSAVFATSMDTTRTIAESAVTAREMVTPKRSARI</sequence>
<feature type="region of interest" description="Disordered" evidence="1">
    <location>
        <begin position="491"/>
        <end position="514"/>
    </location>
</feature>
<dbReference type="AlphaFoldDB" id="A0A1L7X1H6"/>
<feature type="region of interest" description="Disordered" evidence="1">
    <location>
        <begin position="342"/>
        <end position="366"/>
    </location>
</feature>
<name>A0A1L7X1H6_9HELO</name>
<dbReference type="Proteomes" id="UP000184330">
    <property type="component" value="Unassembled WGS sequence"/>
</dbReference>
<feature type="compositionally biased region" description="Basic and acidic residues" evidence="1">
    <location>
        <begin position="1"/>
        <end position="13"/>
    </location>
</feature>
<keyword evidence="3" id="KW-1185">Reference proteome</keyword>